<dbReference type="CDD" id="cd06225">
    <property type="entry name" value="HAMP"/>
    <property type="match status" value="1"/>
</dbReference>
<evidence type="ECO:0000256" key="2">
    <source>
        <dbReference type="ARBA" id="ARBA00004370"/>
    </source>
</evidence>
<organism evidence="18 20">
    <name type="scientific">Marivita cryptomonadis</name>
    <dbReference type="NCBI Taxonomy" id="505252"/>
    <lineage>
        <taxon>Bacteria</taxon>
        <taxon>Pseudomonadati</taxon>
        <taxon>Pseudomonadota</taxon>
        <taxon>Alphaproteobacteria</taxon>
        <taxon>Rhodobacterales</taxon>
        <taxon>Roseobacteraceae</taxon>
        <taxon>Marivita</taxon>
    </lineage>
</organism>
<dbReference type="SMART" id="SM00388">
    <property type="entry name" value="HisKA"/>
    <property type="match status" value="1"/>
</dbReference>
<feature type="domain" description="HAMP" evidence="17">
    <location>
        <begin position="170"/>
        <end position="221"/>
    </location>
</feature>
<dbReference type="GO" id="GO:0000155">
    <property type="term" value="F:phosphorelay sensor kinase activity"/>
    <property type="evidence" value="ECO:0007669"/>
    <property type="project" value="InterPro"/>
</dbReference>
<dbReference type="GeneID" id="62642126"/>
<keyword evidence="8" id="KW-0418">Kinase</keyword>
<dbReference type="Gene3D" id="1.10.287.130">
    <property type="match status" value="1"/>
</dbReference>
<dbReference type="InterPro" id="IPR036890">
    <property type="entry name" value="HATPase_C_sf"/>
</dbReference>
<keyword evidence="11" id="KW-0902">Two-component regulatory system</keyword>
<keyword evidence="9" id="KW-0067">ATP-binding</keyword>
<sequence>MLTINFQSIRFRISAVIVASIVCGALLFEHVWVPRMTALIVDANSRELRREVEILSDGILPFLLSNQIGAVYETLGSVENRYGNWVQVTLHSADERLLYPRRLEETLDSTNLISETASIQFQGQSFGRLTVIADLASEIEQFQSEVWRMALIGLGIVALTLLAILFILDKLFIRRLIKVADAADELAKGNYQLSLPEGSDEIGQLANRFDAMRRRIHDQTESLSEARQRAETALEARSRFLATMSHEIRTPLNGIIPAAELLALSDLEPDQRHKVGIILTSGKALTSIVDDILDVSMFENGKLVLQTQAFSPAEICSEAIEILRSSAEAKGLKLLKACDVPPDLMCSGDANRLRQVLINLLGNAVKFTRDGTISLHASVAYPEKSRAKLLFRISDTGIGIPQDALERIFKRFEQADGAITRQFGGSGLGLSIVKSLMDAMGGSVFVESEPGVGSTFTVEVDFDVLGASNANTSPKLNGAREVGKGRTALVVDDNDVNLIIASAMLKQLGFDVDVSNNGIAAILKANESEFDLIFMDMHMPEMDGLVATRRIRSEGGPNAKTKIVGVSASVQVEDVEKCRAAGMDSFLAKPLRTEHLQAFLAEWEKESVA</sequence>
<protein>
    <recommendedName>
        <fullName evidence="3">histidine kinase</fullName>
        <ecNumber evidence="3">2.7.13.3</ecNumber>
    </recommendedName>
</protein>
<feature type="domain" description="Response regulatory" evidence="16">
    <location>
        <begin position="487"/>
        <end position="604"/>
    </location>
</feature>
<dbReference type="Pfam" id="PF00672">
    <property type="entry name" value="HAMP"/>
    <property type="match status" value="1"/>
</dbReference>
<reference evidence="18 21" key="1">
    <citation type="submission" date="2021-01" db="EMBL/GenBank/DDBJ databases">
        <title>Diatom-associated Roseobacters Show Island Model of Population Structure.</title>
        <authorList>
            <person name="Qu L."/>
            <person name="Feng X."/>
            <person name="Chen Y."/>
            <person name="Li L."/>
            <person name="Wang X."/>
            <person name="Hu Z."/>
            <person name="Wang H."/>
            <person name="Luo H."/>
        </authorList>
    </citation>
    <scope>NUCLEOTIDE SEQUENCE</scope>
    <source>
        <strain evidence="19 21">CC28-63</strain>
        <strain evidence="18">CC28-69</strain>
    </source>
</reference>
<evidence type="ECO:0000313" key="21">
    <source>
        <dbReference type="Proteomes" id="UP000809440"/>
    </source>
</evidence>
<evidence type="ECO:0000313" key="18">
    <source>
        <dbReference type="EMBL" id="MBM2411475.1"/>
    </source>
</evidence>
<evidence type="ECO:0000259" key="17">
    <source>
        <dbReference type="PROSITE" id="PS50885"/>
    </source>
</evidence>
<feature type="transmembrane region" description="Helical" evidence="14">
    <location>
        <begin position="12"/>
        <end position="33"/>
    </location>
</feature>
<comment type="subcellular location">
    <subcellularLocation>
        <location evidence="2">Membrane</location>
    </subcellularLocation>
</comment>
<evidence type="ECO:0000259" key="15">
    <source>
        <dbReference type="PROSITE" id="PS50109"/>
    </source>
</evidence>
<dbReference type="SMART" id="SM00448">
    <property type="entry name" value="REC"/>
    <property type="match status" value="1"/>
</dbReference>
<evidence type="ECO:0000313" key="20">
    <source>
        <dbReference type="Proteomes" id="UP000755667"/>
    </source>
</evidence>
<dbReference type="SMART" id="SM00304">
    <property type="entry name" value="HAMP"/>
    <property type="match status" value="1"/>
</dbReference>
<evidence type="ECO:0000256" key="7">
    <source>
        <dbReference type="ARBA" id="ARBA00022741"/>
    </source>
</evidence>
<dbReference type="InterPro" id="IPR003660">
    <property type="entry name" value="HAMP_dom"/>
</dbReference>
<evidence type="ECO:0000256" key="5">
    <source>
        <dbReference type="ARBA" id="ARBA00022679"/>
    </source>
</evidence>
<dbReference type="Pfam" id="PF00072">
    <property type="entry name" value="Response_reg"/>
    <property type="match status" value="1"/>
</dbReference>
<comment type="catalytic activity">
    <reaction evidence="1">
        <text>ATP + protein L-histidine = ADP + protein N-phospho-L-histidine.</text>
        <dbReference type="EC" id="2.7.13.3"/>
    </reaction>
</comment>
<feature type="modified residue" description="4-aspartylphosphate" evidence="13">
    <location>
        <position position="536"/>
    </location>
</feature>
<accession>A0A9Q2RW47</accession>
<dbReference type="InterPro" id="IPR036097">
    <property type="entry name" value="HisK_dim/P_sf"/>
</dbReference>
<keyword evidence="12 14" id="KW-0472">Membrane</keyword>
<dbReference type="InterPro" id="IPR011006">
    <property type="entry name" value="CheY-like_superfamily"/>
</dbReference>
<dbReference type="RefSeq" id="WP_085631390.1">
    <property type="nucleotide sequence ID" value="NZ_JAFBWU010000002.1"/>
</dbReference>
<keyword evidence="7" id="KW-0547">Nucleotide-binding</keyword>
<dbReference type="Proteomes" id="UP000755667">
    <property type="component" value="Unassembled WGS sequence"/>
</dbReference>
<evidence type="ECO:0000256" key="10">
    <source>
        <dbReference type="ARBA" id="ARBA00022989"/>
    </source>
</evidence>
<dbReference type="Gene3D" id="6.10.340.10">
    <property type="match status" value="1"/>
</dbReference>
<evidence type="ECO:0000256" key="3">
    <source>
        <dbReference type="ARBA" id="ARBA00012438"/>
    </source>
</evidence>
<dbReference type="Pfam" id="PF00512">
    <property type="entry name" value="HisKA"/>
    <property type="match status" value="1"/>
</dbReference>
<dbReference type="InterPro" id="IPR003661">
    <property type="entry name" value="HisK_dim/P_dom"/>
</dbReference>
<gene>
    <name evidence="18" type="ORF">JQX41_04125</name>
    <name evidence="19" type="ORF">JQX48_04125</name>
</gene>
<dbReference type="SUPFAM" id="SSF47384">
    <property type="entry name" value="Homodimeric domain of signal transducing histidine kinase"/>
    <property type="match status" value="1"/>
</dbReference>
<evidence type="ECO:0000256" key="8">
    <source>
        <dbReference type="ARBA" id="ARBA00022777"/>
    </source>
</evidence>
<dbReference type="Gene3D" id="3.40.50.2300">
    <property type="match status" value="1"/>
</dbReference>
<dbReference type="GO" id="GO:0005524">
    <property type="term" value="F:ATP binding"/>
    <property type="evidence" value="ECO:0007669"/>
    <property type="project" value="UniProtKB-KW"/>
</dbReference>
<keyword evidence="6 14" id="KW-0812">Transmembrane</keyword>
<dbReference type="PANTHER" id="PTHR43047">
    <property type="entry name" value="TWO-COMPONENT HISTIDINE PROTEIN KINASE"/>
    <property type="match status" value="1"/>
</dbReference>
<dbReference type="InterPro" id="IPR003594">
    <property type="entry name" value="HATPase_dom"/>
</dbReference>
<dbReference type="CDD" id="cd16922">
    <property type="entry name" value="HATPase_EvgS-ArcB-TorS-like"/>
    <property type="match status" value="1"/>
</dbReference>
<comment type="caution">
    <text evidence="18">The sequence shown here is derived from an EMBL/GenBank/DDBJ whole genome shotgun (WGS) entry which is preliminary data.</text>
</comment>
<evidence type="ECO:0000256" key="9">
    <source>
        <dbReference type="ARBA" id="ARBA00022840"/>
    </source>
</evidence>
<evidence type="ECO:0000256" key="14">
    <source>
        <dbReference type="SAM" id="Phobius"/>
    </source>
</evidence>
<evidence type="ECO:0000256" key="6">
    <source>
        <dbReference type="ARBA" id="ARBA00022692"/>
    </source>
</evidence>
<dbReference type="Proteomes" id="UP000809440">
    <property type="component" value="Unassembled WGS sequence"/>
</dbReference>
<dbReference type="GO" id="GO:0016020">
    <property type="term" value="C:membrane"/>
    <property type="evidence" value="ECO:0007669"/>
    <property type="project" value="UniProtKB-SubCell"/>
</dbReference>
<dbReference type="EC" id="2.7.13.3" evidence="3"/>
<feature type="domain" description="Histidine kinase" evidence="15">
    <location>
        <begin position="243"/>
        <end position="464"/>
    </location>
</feature>
<evidence type="ECO:0000256" key="11">
    <source>
        <dbReference type="ARBA" id="ARBA00023012"/>
    </source>
</evidence>
<evidence type="ECO:0000256" key="13">
    <source>
        <dbReference type="PROSITE-ProRule" id="PRU00169"/>
    </source>
</evidence>
<evidence type="ECO:0000256" key="1">
    <source>
        <dbReference type="ARBA" id="ARBA00000085"/>
    </source>
</evidence>
<dbReference type="SUPFAM" id="SSF52172">
    <property type="entry name" value="CheY-like"/>
    <property type="match status" value="1"/>
</dbReference>
<keyword evidence="4 13" id="KW-0597">Phosphoprotein</keyword>
<evidence type="ECO:0000256" key="4">
    <source>
        <dbReference type="ARBA" id="ARBA00022553"/>
    </source>
</evidence>
<keyword evidence="10 14" id="KW-1133">Transmembrane helix</keyword>
<dbReference type="Gene3D" id="3.30.565.10">
    <property type="entry name" value="Histidine kinase-like ATPase, C-terminal domain"/>
    <property type="match status" value="1"/>
</dbReference>
<dbReference type="PROSITE" id="PS50109">
    <property type="entry name" value="HIS_KIN"/>
    <property type="match status" value="1"/>
</dbReference>
<dbReference type="InterPro" id="IPR004358">
    <property type="entry name" value="Sig_transdc_His_kin-like_C"/>
</dbReference>
<dbReference type="InterPro" id="IPR005467">
    <property type="entry name" value="His_kinase_dom"/>
</dbReference>
<dbReference type="PRINTS" id="PR00344">
    <property type="entry name" value="BCTRLSENSOR"/>
</dbReference>
<dbReference type="CDD" id="cd00082">
    <property type="entry name" value="HisKA"/>
    <property type="match status" value="1"/>
</dbReference>
<dbReference type="OrthoDB" id="9801651at2"/>
<evidence type="ECO:0000256" key="12">
    <source>
        <dbReference type="ARBA" id="ARBA00023136"/>
    </source>
</evidence>
<evidence type="ECO:0000313" key="19">
    <source>
        <dbReference type="EMBL" id="MBM2416142.1"/>
    </source>
</evidence>
<dbReference type="FunFam" id="3.30.565.10:FF:000010">
    <property type="entry name" value="Sensor histidine kinase RcsC"/>
    <property type="match status" value="1"/>
</dbReference>
<dbReference type="EMBL" id="JAFBXF010000002">
    <property type="protein sequence ID" value="MBM2416142.1"/>
    <property type="molecule type" value="Genomic_DNA"/>
</dbReference>
<dbReference type="FunFam" id="1.10.287.130:FF:000004">
    <property type="entry name" value="Ethylene receptor 1"/>
    <property type="match status" value="1"/>
</dbReference>
<dbReference type="AlphaFoldDB" id="A0A9Q2RW47"/>
<feature type="transmembrane region" description="Helical" evidence="14">
    <location>
        <begin position="146"/>
        <end position="168"/>
    </location>
</feature>
<dbReference type="PROSITE" id="PS50110">
    <property type="entry name" value="RESPONSE_REGULATORY"/>
    <property type="match status" value="1"/>
</dbReference>
<dbReference type="Pfam" id="PF02518">
    <property type="entry name" value="HATPase_c"/>
    <property type="match status" value="1"/>
</dbReference>
<dbReference type="SUPFAM" id="SSF55874">
    <property type="entry name" value="ATPase domain of HSP90 chaperone/DNA topoisomerase II/histidine kinase"/>
    <property type="match status" value="1"/>
</dbReference>
<dbReference type="PROSITE" id="PS50885">
    <property type="entry name" value="HAMP"/>
    <property type="match status" value="1"/>
</dbReference>
<name>A0A9Q2RW47_9RHOB</name>
<dbReference type="EMBL" id="JAFBXE010000002">
    <property type="protein sequence ID" value="MBM2411475.1"/>
    <property type="molecule type" value="Genomic_DNA"/>
</dbReference>
<evidence type="ECO:0000259" key="16">
    <source>
        <dbReference type="PROSITE" id="PS50110"/>
    </source>
</evidence>
<dbReference type="SMART" id="SM00387">
    <property type="entry name" value="HATPase_c"/>
    <property type="match status" value="1"/>
</dbReference>
<dbReference type="InterPro" id="IPR001789">
    <property type="entry name" value="Sig_transdc_resp-reg_receiver"/>
</dbReference>
<dbReference type="SUPFAM" id="SSF158472">
    <property type="entry name" value="HAMP domain-like"/>
    <property type="match status" value="1"/>
</dbReference>
<keyword evidence="5" id="KW-0808">Transferase</keyword>
<dbReference type="CDD" id="cd17546">
    <property type="entry name" value="REC_hyHK_CKI1_RcsC-like"/>
    <property type="match status" value="1"/>
</dbReference>
<proteinExistence type="predicted"/>
<keyword evidence="21" id="KW-1185">Reference proteome</keyword>